<dbReference type="InterPro" id="IPR039935">
    <property type="entry name" value="YML079W-like"/>
</dbReference>
<sequence length="161" mass="17909">MKNAQYWRTALALLPHPEGGAYRETYRATTLVDTPNGPRSASTAIYFLLEYGNFSAFHRIQSDEAWHFYDGDALSIYEITRDGVLVEHKLGKDIENGESLQIVISAGNWFASRVNNAGGYTLVGCTVAPGFDFVDFEMAERAALQLEYPAHAGIIEELTRV</sequence>
<dbReference type="AlphaFoldDB" id="A0A327QLC7"/>
<dbReference type="SUPFAM" id="SSF51182">
    <property type="entry name" value="RmlC-like cupins"/>
    <property type="match status" value="1"/>
</dbReference>
<evidence type="ECO:0000313" key="3">
    <source>
        <dbReference type="Proteomes" id="UP000249547"/>
    </source>
</evidence>
<dbReference type="PANTHER" id="PTHR33387">
    <property type="entry name" value="RMLC-LIKE JELLY ROLL FOLD PROTEIN"/>
    <property type="match status" value="1"/>
</dbReference>
<accession>A0A327QLC7</accession>
<organism evidence="2 3">
    <name type="scientific">Chitinophaga skermanii</name>
    <dbReference type="NCBI Taxonomy" id="331697"/>
    <lineage>
        <taxon>Bacteria</taxon>
        <taxon>Pseudomonadati</taxon>
        <taxon>Bacteroidota</taxon>
        <taxon>Chitinophagia</taxon>
        <taxon>Chitinophagales</taxon>
        <taxon>Chitinophagaceae</taxon>
        <taxon>Chitinophaga</taxon>
    </lineage>
</organism>
<dbReference type="InterPro" id="IPR009327">
    <property type="entry name" value="Cupin_DUF985"/>
</dbReference>
<dbReference type="PANTHER" id="PTHR33387:SF3">
    <property type="entry name" value="DUF985 DOMAIN-CONTAINING PROTEIN"/>
    <property type="match status" value="1"/>
</dbReference>
<dbReference type="InterPro" id="IPR014710">
    <property type="entry name" value="RmlC-like_jellyroll"/>
</dbReference>
<keyword evidence="3" id="KW-1185">Reference proteome</keyword>
<dbReference type="Pfam" id="PF06172">
    <property type="entry name" value="Cupin_5"/>
    <property type="match status" value="1"/>
</dbReference>
<dbReference type="EMBL" id="QLLL01000004">
    <property type="protein sequence ID" value="RAJ05100.1"/>
    <property type="molecule type" value="Genomic_DNA"/>
</dbReference>
<proteinExistence type="predicted"/>
<feature type="domain" description="DUF985" evidence="1">
    <location>
        <begin position="6"/>
        <end position="139"/>
    </location>
</feature>
<comment type="caution">
    <text evidence="2">The sequence shown here is derived from an EMBL/GenBank/DDBJ whole genome shotgun (WGS) entry which is preliminary data.</text>
</comment>
<reference evidence="2 3" key="1">
    <citation type="submission" date="2018-06" db="EMBL/GenBank/DDBJ databases">
        <title>Genomic Encyclopedia of Archaeal and Bacterial Type Strains, Phase II (KMG-II): from individual species to whole genera.</title>
        <authorList>
            <person name="Goeker M."/>
        </authorList>
    </citation>
    <scope>NUCLEOTIDE SEQUENCE [LARGE SCALE GENOMIC DNA]</scope>
    <source>
        <strain evidence="2 3">DSM 23857</strain>
    </source>
</reference>
<gene>
    <name evidence="2" type="ORF">LX64_02254</name>
</gene>
<dbReference type="OrthoDB" id="9798288at2"/>
<protein>
    <recommendedName>
        <fullName evidence="1">DUF985 domain-containing protein</fullName>
    </recommendedName>
</protein>
<evidence type="ECO:0000313" key="2">
    <source>
        <dbReference type="EMBL" id="RAJ05100.1"/>
    </source>
</evidence>
<evidence type="ECO:0000259" key="1">
    <source>
        <dbReference type="Pfam" id="PF06172"/>
    </source>
</evidence>
<dbReference type="Gene3D" id="2.60.120.10">
    <property type="entry name" value="Jelly Rolls"/>
    <property type="match status" value="1"/>
</dbReference>
<name>A0A327QLC7_9BACT</name>
<dbReference type="InterPro" id="IPR011051">
    <property type="entry name" value="RmlC_Cupin_sf"/>
</dbReference>
<dbReference type="Proteomes" id="UP000249547">
    <property type="component" value="Unassembled WGS sequence"/>
</dbReference>
<dbReference type="RefSeq" id="WP_111597722.1">
    <property type="nucleotide sequence ID" value="NZ_QLLL01000004.1"/>
</dbReference>
<dbReference type="CDD" id="cd06121">
    <property type="entry name" value="cupin_YML079wp"/>
    <property type="match status" value="1"/>
</dbReference>